<reference evidence="9" key="2">
    <citation type="journal article" date="2021" name="PeerJ">
        <title>Extensive microbial diversity within the chicken gut microbiome revealed by metagenomics and culture.</title>
        <authorList>
            <person name="Gilroy R."/>
            <person name="Ravi A."/>
            <person name="Getino M."/>
            <person name="Pursley I."/>
            <person name="Horton D.L."/>
            <person name="Alikhan N.F."/>
            <person name="Baker D."/>
            <person name="Gharbi K."/>
            <person name="Hall N."/>
            <person name="Watson M."/>
            <person name="Adriaenssens E.M."/>
            <person name="Foster-Nyarko E."/>
            <person name="Jarju S."/>
            <person name="Secka A."/>
            <person name="Antonio M."/>
            <person name="Oren A."/>
            <person name="Chaudhuri R.R."/>
            <person name="La Ragione R."/>
            <person name="Hildebrand F."/>
            <person name="Pallen M.J."/>
        </authorList>
    </citation>
    <scope>NUCLEOTIDE SEQUENCE</scope>
    <source>
        <strain evidence="9">B1-3475</strain>
    </source>
</reference>
<comment type="similarity">
    <text evidence="1">Belongs to the HicA mRNA interferase family.</text>
</comment>
<dbReference type="AlphaFoldDB" id="A0A9D9HL69"/>
<dbReference type="Gene3D" id="3.30.920.30">
    <property type="entry name" value="Hypothetical protein"/>
    <property type="match status" value="1"/>
</dbReference>
<dbReference type="InterPro" id="IPR012933">
    <property type="entry name" value="HicA_mRNA_interferase"/>
</dbReference>
<dbReference type="GO" id="GO:0003729">
    <property type="term" value="F:mRNA binding"/>
    <property type="evidence" value="ECO:0007669"/>
    <property type="project" value="InterPro"/>
</dbReference>
<evidence type="ECO:0000256" key="7">
    <source>
        <dbReference type="ARBA" id="ARBA00023016"/>
    </source>
</evidence>
<name>A0A9D9HL69_9BACT</name>
<evidence type="ECO:0000256" key="2">
    <source>
        <dbReference type="ARBA" id="ARBA00022649"/>
    </source>
</evidence>
<dbReference type="InterPro" id="IPR038570">
    <property type="entry name" value="HicA_sf"/>
</dbReference>
<dbReference type="Pfam" id="PF07927">
    <property type="entry name" value="HicA_toxin"/>
    <property type="match status" value="1"/>
</dbReference>
<evidence type="ECO:0000256" key="5">
    <source>
        <dbReference type="ARBA" id="ARBA00022801"/>
    </source>
</evidence>
<dbReference type="SUPFAM" id="SSF54786">
    <property type="entry name" value="YcfA/nrd intein domain"/>
    <property type="match status" value="1"/>
</dbReference>
<keyword evidence="6" id="KW-0694">RNA-binding</keyword>
<dbReference type="Proteomes" id="UP000823617">
    <property type="component" value="Unassembled WGS sequence"/>
</dbReference>
<dbReference type="GO" id="GO:0004519">
    <property type="term" value="F:endonuclease activity"/>
    <property type="evidence" value="ECO:0007669"/>
    <property type="project" value="UniProtKB-KW"/>
</dbReference>
<feature type="region of interest" description="Disordered" evidence="8">
    <location>
        <begin position="28"/>
        <end position="61"/>
    </location>
</feature>
<gene>
    <name evidence="9" type="ORF">IAC08_05695</name>
</gene>
<dbReference type="EMBL" id="JADIMK010000060">
    <property type="protein sequence ID" value="MBO8455878.1"/>
    <property type="molecule type" value="Genomic_DNA"/>
</dbReference>
<protein>
    <submittedName>
        <fullName evidence="9">Type II toxin-antitoxin system HicA family toxin</fullName>
    </submittedName>
</protein>
<evidence type="ECO:0000313" key="9">
    <source>
        <dbReference type="EMBL" id="MBO8455878.1"/>
    </source>
</evidence>
<dbReference type="GO" id="GO:0016787">
    <property type="term" value="F:hydrolase activity"/>
    <property type="evidence" value="ECO:0007669"/>
    <property type="project" value="UniProtKB-KW"/>
</dbReference>
<keyword evidence="3" id="KW-0540">Nuclease</keyword>
<keyword evidence="7" id="KW-0346">Stress response</keyword>
<keyword evidence="2" id="KW-1277">Toxin-antitoxin system</keyword>
<keyword evidence="4" id="KW-0255">Endonuclease</keyword>
<organism evidence="9 10">
    <name type="scientific">Candidatus Cryptobacteroides intestinigallinarum</name>
    <dbReference type="NCBI Taxonomy" id="2840767"/>
    <lineage>
        <taxon>Bacteria</taxon>
        <taxon>Pseudomonadati</taxon>
        <taxon>Bacteroidota</taxon>
        <taxon>Bacteroidia</taxon>
        <taxon>Bacteroidales</taxon>
        <taxon>Candidatus Cryptobacteroides</taxon>
    </lineage>
</organism>
<proteinExistence type="inferred from homology"/>
<reference evidence="9" key="1">
    <citation type="submission" date="2020-10" db="EMBL/GenBank/DDBJ databases">
        <authorList>
            <person name="Gilroy R."/>
        </authorList>
    </citation>
    <scope>NUCLEOTIDE SEQUENCE</scope>
    <source>
        <strain evidence="9">B1-3475</strain>
    </source>
</reference>
<sequence>MKYSELERQLRKAGCELIKGDGRHPIWYSPKTGKRFQTSHHKSEEVKAGTLQSIKRDAGID</sequence>
<evidence type="ECO:0000256" key="6">
    <source>
        <dbReference type="ARBA" id="ARBA00022884"/>
    </source>
</evidence>
<keyword evidence="5" id="KW-0378">Hydrolase</keyword>
<evidence type="ECO:0000313" key="10">
    <source>
        <dbReference type="Proteomes" id="UP000823617"/>
    </source>
</evidence>
<comment type="caution">
    <text evidence="9">The sequence shown here is derived from an EMBL/GenBank/DDBJ whole genome shotgun (WGS) entry which is preliminary data.</text>
</comment>
<evidence type="ECO:0000256" key="8">
    <source>
        <dbReference type="SAM" id="MobiDB-lite"/>
    </source>
</evidence>
<evidence type="ECO:0000256" key="1">
    <source>
        <dbReference type="ARBA" id="ARBA00006620"/>
    </source>
</evidence>
<accession>A0A9D9HL69</accession>
<evidence type="ECO:0000256" key="4">
    <source>
        <dbReference type="ARBA" id="ARBA00022759"/>
    </source>
</evidence>
<evidence type="ECO:0000256" key="3">
    <source>
        <dbReference type="ARBA" id="ARBA00022722"/>
    </source>
</evidence>